<evidence type="ECO:0000259" key="6">
    <source>
        <dbReference type="Pfam" id="PF02900"/>
    </source>
</evidence>
<evidence type="ECO:0000256" key="1">
    <source>
        <dbReference type="ARBA" id="ARBA00001947"/>
    </source>
</evidence>
<keyword evidence="3" id="KW-0479">Metal-binding</keyword>
<keyword evidence="5" id="KW-0560">Oxidoreductase</keyword>
<keyword evidence="8" id="KW-1185">Reference proteome</keyword>
<dbReference type="SUPFAM" id="SSF53213">
    <property type="entry name" value="LigB-like"/>
    <property type="match status" value="1"/>
</dbReference>
<dbReference type="Gene3D" id="3.40.830.10">
    <property type="entry name" value="LigB-like"/>
    <property type="match status" value="1"/>
</dbReference>
<keyword evidence="7" id="KW-0223">Dioxygenase</keyword>
<dbReference type="EMBL" id="KQ965804">
    <property type="protein sequence ID" value="KXS11242.1"/>
    <property type="molecule type" value="Genomic_DNA"/>
</dbReference>
<dbReference type="GO" id="GO:0016702">
    <property type="term" value="F:oxidoreductase activity, acting on single donors with incorporation of molecular oxygen, incorporation of two atoms of oxygen"/>
    <property type="evidence" value="ECO:0007669"/>
    <property type="project" value="UniProtKB-ARBA"/>
</dbReference>
<dbReference type="InterPro" id="IPR004183">
    <property type="entry name" value="Xdiol_dOase_suB"/>
</dbReference>
<reference evidence="7 8" key="1">
    <citation type="journal article" date="2015" name="Genome Biol. Evol.">
        <title>Phylogenomic analyses indicate that early fungi evolved digesting cell walls of algal ancestors of land plants.</title>
        <authorList>
            <person name="Chang Y."/>
            <person name="Wang S."/>
            <person name="Sekimoto S."/>
            <person name="Aerts A.L."/>
            <person name="Choi C."/>
            <person name="Clum A."/>
            <person name="LaButti K.M."/>
            <person name="Lindquist E.A."/>
            <person name="Yee Ngan C."/>
            <person name="Ohm R.A."/>
            <person name="Salamov A.A."/>
            <person name="Grigoriev I.V."/>
            <person name="Spatafora J.W."/>
            <person name="Berbee M.L."/>
        </authorList>
    </citation>
    <scope>NUCLEOTIDE SEQUENCE [LARGE SCALE GENOMIC DNA]</scope>
    <source>
        <strain evidence="7 8">JEL478</strain>
    </source>
</reference>
<evidence type="ECO:0000313" key="8">
    <source>
        <dbReference type="Proteomes" id="UP000070544"/>
    </source>
</evidence>
<sequence length="311" mass="33459">MSAPCIYIPHGTCCQHLRLIPTLAQQTLLPPLHCKGGGPLPILGQPPALATWLRNGAPKILGIDRLTTAVTAILIITAHWETSLPTLSAGLGHDLYFDYSGFPAETYNYTYPAPGSPSVAQRAANLLADNGFFTRLDVTRGWDHGVFVPMLLMHPKARIPIVQMSILTSLDAASHIRIGRALAPLRDEGVAIVGSGMSFHNMGASFGDGGPRVKPKALAFEKTLSETCTHLAGEEREKKLEGWVGWEGAKESHPRPEHLVPLFVIAGAAGADIGHCVFNGEFHGFPVSAFAFMSTEGEELAGKRKVPKEEF</sequence>
<gene>
    <name evidence="7" type="ORF">M427DRAFT_60814</name>
</gene>
<proteinExistence type="inferred from homology"/>
<evidence type="ECO:0000256" key="4">
    <source>
        <dbReference type="ARBA" id="ARBA00022833"/>
    </source>
</evidence>
<dbReference type="OrthoDB" id="7396853at2759"/>
<protein>
    <submittedName>
        <fullName evidence="7">Extradiol aromatic ring-opening dioxygenase</fullName>
    </submittedName>
</protein>
<organism evidence="7 8">
    <name type="scientific">Gonapodya prolifera (strain JEL478)</name>
    <name type="common">Monoblepharis prolifera</name>
    <dbReference type="NCBI Taxonomy" id="1344416"/>
    <lineage>
        <taxon>Eukaryota</taxon>
        <taxon>Fungi</taxon>
        <taxon>Fungi incertae sedis</taxon>
        <taxon>Chytridiomycota</taxon>
        <taxon>Chytridiomycota incertae sedis</taxon>
        <taxon>Monoblepharidomycetes</taxon>
        <taxon>Monoblepharidales</taxon>
        <taxon>Gonapodyaceae</taxon>
        <taxon>Gonapodya</taxon>
    </lineage>
</organism>
<dbReference type="InterPro" id="IPR014436">
    <property type="entry name" value="Extradiol_dOase_DODA"/>
</dbReference>
<dbReference type="STRING" id="1344416.A0A139A371"/>
<dbReference type="PANTHER" id="PTHR30096:SF0">
    <property type="entry name" value="4,5-DOPA DIOXYGENASE EXTRADIOL-LIKE PROTEIN"/>
    <property type="match status" value="1"/>
</dbReference>
<dbReference type="Pfam" id="PF02900">
    <property type="entry name" value="LigB"/>
    <property type="match status" value="1"/>
</dbReference>
<dbReference type="PIRSF" id="PIRSF006157">
    <property type="entry name" value="Doxgns_DODA"/>
    <property type="match status" value="1"/>
</dbReference>
<dbReference type="GO" id="GO:0008198">
    <property type="term" value="F:ferrous iron binding"/>
    <property type="evidence" value="ECO:0007669"/>
    <property type="project" value="InterPro"/>
</dbReference>
<evidence type="ECO:0000256" key="2">
    <source>
        <dbReference type="ARBA" id="ARBA00007581"/>
    </source>
</evidence>
<comment type="similarity">
    <text evidence="2">Belongs to the DODA-type extradiol aromatic ring-opening dioxygenase family.</text>
</comment>
<feature type="domain" description="Extradiol ring-cleavage dioxygenase class III enzyme subunit B" evidence="6">
    <location>
        <begin position="69"/>
        <end position="272"/>
    </location>
</feature>
<accession>A0A139A371</accession>
<dbReference type="AlphaFoldDB" id="A0A139A371"/>
<dbReference type="GO" id="GO:0008270">
    <property type="term" value="F:zinc ion binding"/>
    <property type="evidence" value="ECO:0007669"/>
    <property type="project" value="InterPro"/>
</dbReference>
<name>A0A139A371_GONPJ</name>
<evidence type="ECO:0000256" key="3">
    <source>
        <dbReference type="ARBA" id="ARBA00022723"/>
    </source>
</evidence>
<comment type="cofactor">
    <cofactor evidence="1">
        <name>Zn(2+)</name>
        <dbReference type="ChEBI" id="CHEBI:29105"/>
    </cofactor>
</comment>
<evidence type="ECO:0000256" key="5">
    <source>
        <dbReference type="ARBA" id="ARBA00023002"/>
    </source>
</evidence>
<dbReference type="OMA" id="HGIWVPF"/>
<keyword evidence="4" id="KW-0862">Zinc</keyword>
<dbReference type="PANTHER" id="PTHR30096">
    <property type="entry name" value="4,5-DOPA DIOXYGENASE EXTRADIOL-LIKE PROTEIN"/>
    <property type="match status" value="1"/>
</dbReference>
<dbReference type="CDD" id="cd07363">
    <property type="entry name" value="45_DOPA_Dioxygenase"/>
    <property type="match status" value="1"/>
</dbReference>
<evidence type="ECO:0000313" key="7">
    <source>
        <dbReference type="EMBL" id="KXS11242.1"/>
    </source>
</evidence>
<dbReference type="Proteomes" id="UP000070544">
    <property type="component" value="Unassembled WGS sequence"/>
</dbReference>